<dbReference type="OrthoDB" id="6431310at2759"/>
<proteinExistence type="predicted"/>
<gene>
    <name evidence="1" type="ORF">PACLA_8A062355</name>
</gene>
<accession>A0A6S7KW24</accession>
<dbReference type="EMBL" id="CACRXK020048349">
    <property type="protein sequence ID" value="CAB4046250.1"/>
    <property type="molecule type" value="Genomic_DNA"/>
</dbReference>
<reference evidence="1" key="1">
    <citation type="submission" date="2020-04" db="EMBL/GenBank/DDBJ databases">
        <authorList>
            <person name="Alioto T."/>
            <person name="Alioto T."/>
            <person name="Gomez Garrido J."/>
        </authorList>
    </citation>
    <scope>NUCLEOTIDE SEQUENCE</scope>
    <source>
        <strain evidence="1">A484AB</strain>
    </source>
</reference>
<protein>
    <submittedName>
        <fullName evidence="1">Uncharacterized protein</fullName>
    </submittedName>
</protein>
<keyword evidence="2" id="KW-1185">Reference proteome</keyword>
<organism evidence="1 2">
    <name type="scientific">Paramuricea clavata</name>
    <name type="common">Red gorgonian</name>
    <name type="synonym">Violescent sea-whip</name>
    <dbReference type="NCBI Taxonomy" id="317549"/>
    <lineage>
        <taxon>Eukaryota</taxon>
        <taxon>Metazoa</taxon>
        <taxon>Cnidaria</taxon>
        <taxon>Anthozoa</taxon>
        <taxon>Octocorallia</taxon>
        <taxon>Malacalcyonacea</taxon>
        <taxon>Plexauridae</taxon>
        <taxon>Paramuricea</taxon>
    </lineage>
</organism>
<dbReference type="Proteomes" id="UP001152795">
    <property type="component" value="Unassembled WGS sequence"/>
</dbReference>
<feature type="non-terminal residue" evidence="1">
    <location>
        <position position="170"/>
    </location>
</feature>
<evidence type="ECO:0000313" key="2">
    <source>
        <dbReference type="Proteomes" id="UP001152795"/>
    </source>
</evidence>
<name>A0A6S7KW24_PARCT</name>
<sequence>MSTDLDDSKIGSAKARFNEIAKTTDDVLVKLRAIAPKPSLPSSKQEKACETPRLRRIDFRPLDKASPKNWFEDLEIVFHAMGVVEQSLKYASLLRLVDGQISNLLSSISREQPIDCYSQARKIIIAEFSLSKFDRAKMYLLDSSPGPEENLSHFASRIEVLFEDLSLDDI</sequence>
<comment type="caution">
    <text evidence="1">The sequence shown here is derived from an EMBL/GenBank/DDBJ whole genome shotgun (WGS) entry which is preliminary data.</text>
</comment>
<evidence type="ECO:0000313" key="1">
    <source>
        <dbReference type="EMBL" id="CAB4046250.1"/>
    </source>
</evidence>
<dbReference type="AlphaFoldDB" id="A0A6S7KW24"/>